<evidence type="ECO:0000313" key="2">
    <source>
        <dbReference type="Proteomes" id="UP000743370"/>
    </source>
</evidence>
<dbReference type="AlphaFoldDB" id="A0A8T0K3V2"/>
<organism evidence="1 2">
    <name type="scientific">Phaseolus angularis</name>
    <name type="common">Azuki bean</name>
    <name type="synonym">Vigna angularis</name>
    <dbReference type="NCBI Taxonomy" id="3914"/>
    <lineage>
        <taxon>Eukaryota</taxon>
        <taxon>Viridiplantae</taxon>
        <taxon>Streptophyta</taxon>
        <taxon>Embryophyta</taxon>
        <taxon>Tracheophyta</taxon>
        <taxon>Spermatophyta</taxon>
        <taxon>Magnoliopsida</taxon>
        <taxon>eudicotyledons</taxon>
        <taxon>Gunneridae</taxon>
        <taxon>Pentapetalae</taxon>
        <taxon>rosids</taxon>
        <taxon>fabids</taxon>
        <taxon>Fabales</taxon>
        <taxon>Fabaceae</taxon>
        <taxon>Papilionoideae</taxon>
        <taxon>50 kb inversion clade</taxon>
        <taxon>NPAAA clade</taxon>
        <taxon>indigoferoid/millettioid clade</taxon>
        <taxon>Phaseoleae</taxon>
        <taxon>Vigna</taxon>
    </lineage>
</organism>
<gene>
    <name evidence="1" type="ORF">HKW66_Vig0183220</name>
</gene>
<dbReference type="EMBL" id="JABFOF010000006">
    <property type="protein sequence ID" value="KAG2394301.1"/>
    <property type="molecule type" value="Genomic_DNA"/>
</dbReference>
<sequence length="129" mass="14485">MKIKAKIKEIFDNNLEAKEGGGEEDVVGFAVNSKVVIEKLMVSNSHLKVVSVIAMSGLKKTTLARKQKFMDKWMSKTIASYALDLRILKRLKDHAQDDLRNRKTFICSLQAEVAVEDIGDECAYHSLSL</sequence>
<reference evidence="1 2" key="1">
    <citation type="submission" date="2020-05" db="EMBL/GenBank/DDBJ databases">
        <title>Vigna angularis (adzuki bean) Var. LongXiaoDou No. 4 denovo assembly.</title>
        <authorList>
            <person name="Xiang H."/>
        </authorList>
    </citation>
    <scope>NUCLEOTIDE SEQUENCE [LARGE SCALE GENOMIC DNA]</scope>
    <source>
        <tissue evidence="1">Leaf</tissue>
    </source>
</reference>
<dbReference type="Proteomes" id="UP000743370">
    <property type="component" value="Unassembled WGS sequence"/>
</dbReference>
<comment type="caution">
    <text evidence="1">The sequence shown here is derived from an EMBL/GenBank/DDBJ whole genome shotgun (WGS) entry which is preliminary data.</text>
</comment>
<evidence type="ECO:0000313" key="1">
    <source>
        <dbReference type="EMBL" id="KAG2394301.1"/>
    </source>
</evidence>
<proteinExistence type="predicted"/>
<accession>A0A8T0K3V2</accession>
<protein>
    <submittedName>
        <fullName evidence="1">Uncharacterized protein</fullName>
    </submittedName>
</protein>
<name>A0A8T0K3V2_PHAAN</name>